<name>A0AC61Y7H5_9FLAO</name>
<keyword evidence="2" id="KW-1185">Reference proteome</keyword>
<dbReference type="Proteomes" id="UP000356253">
    <property type="component" value="Unassembled WGS sequence"/>
</dbReference>
<dbReference type="EMBL" id="CABVMM010000005">
    <property type="protein sequence ID" value="VVV00309.1"/>
    <property type="molecule type" value="Genomic_DNA"/>
</dbReference>
<proteinExistence type="predicted"/>
<evidence type="ECO:0000313" key="1">
    <source>
        <dbReference type="EMBL" id="VVV00309.1"/>
    </source>
</evidence>
<dbReference type="EC" id="2.5.1.74" evidence="1"/>
<reference evidence="1" key="1">
    <citation type="submission" date="2019-09" db="EMBL/GenBank/DDBJ databases">
        <authorList>
            <person name="Rodrigo-Torres L."/>
            <person name="Arahal R. D."/>
            <person name="Lucena T."/>
        </authorList>
    </citation>
    <scope>NUCLEOTIDE SEQUENCE</scope>
    <source>
        <strain evidence="1">ISS653</strain>
    </source>
</reference>
<gene>
    <name evidence="1" type="primary">menA_2</name>
    <name evidence="1" type="ORF">FVB9532_01578</name>
</gene>
<protein>
    <submittedName>
        <fullName evidence="1">1,4-dihydroxy-2-naphthoate octaprenyltransferase</fullName>
        <ecNumber evidence="1">2.5.1.74</ecNumber>
    </submittedName>
</protein>
<keyword evidence="1" id="KW-0808">Transferase</keyword>
<accession>A0AC61Y7H5</accession>
<organism evidence="1 2">
    <name type="scientific">Mesonia oceanica</name>
    <dbReference type="NCBI Taxonomy" id="2687242"/>
    <lineage>
        <taxon>Bacteria</taxon>
        <taxon>Pseudomonadati</taxon>
        <taxon>Bacteroidota</taxon>
        <taxon>Flavobacteriia</taxon>
        <taxon>Flavobacteriales</taxon>
        <taxon>Flavobacteriaceae</taxon>
        <taxon>Mesonia</taxon>
    </lineage>
</organism>
<evidence type="ECO:0000313" key="2">
    <source>
        <dbReference type="Proteomes" id="UP000356253"/>
    </source>
</evidence>
<sequence>MKYLQLIRFPNLLMIIFTQVLIKYFLFEPFGIAITLNDFGFALLVLATVCLAAAGNVINDIFDVEADLINKPNKVLIGKKISEKAAYNLFFALNILGVIIGFYLSNMIQKPSFTAIFIFTSALLYLYAKSLKSYLVLGNILISFLVAMTILIVGLFDLFPAITPENKASQQTIFSILIDYAIFAFLINWIREMVKDQQDINGDHKAGIKTLPIAIGQDRTNKLIFFSCLLPLMAVLYYLYQYLYHHSYSLMYALFLILAPLLYFMVKILSAKSTKDYATLSLLLKLIMVFGLISIGLYQFVLL</sequence>
<comment type="caution">
    <text evidence="1">The sequence shown here is derived from an EMBL/GenBank/DDBJ whole genome shotgun (WGS) entry which is preliminary data.</text>
</comment>